<feature type="compositionally biased region" description="Basic and acidic residues" evidence="1">
    <location>
        <begin position="1"/>
        <end position="12"/>
    </location>
</feature>
<dbReference type="EMBL" id="JXTB01000146">
    <property type="protein sequence ID" value="PON58735.1"/>
    <property type="molecule type" value="Genomic_DNA"/>
</dbReference>
<accession>A0A2P5CCK5</accession>
<dbReference type="AlphaFoldDB" id="A0A2P5CCK5"/>
<evidence type="ECO:0000256" key="1">
    <source>
        <dbReference type="SAM" id="MobiDB-lite"/>
    </source>
</evidence>
<reference evidence="3" key="1">
    <citation type="submission" date="2016-06" db="EMBL/GenBank/DDBJ databases">
        <title>Parallel loss of symbiosis genes in relatives of nitrogen-fixing non-legume Parasponia.</title>
        <authorList>
            <person name="Van Velzen R."/>
            <person name="Holmer R."/>
            <person name="Bu F."/>
            <person name="Rutten L."/>
            <person name="Van Zeijl A."/>
            <person name="Liu W."/>
            <person name="Santuari L."/>
            <person name="Cao Q."/>
            <person name="Sharma T."/>
            <person name="Shen D."/>
            <person name="Roswanjaya Y."/>
            <person name="Wardhani T."/>
            <person name="Kalhor M.S."/>
            <person name="Jansen J."/>
            <person name="Van den Hoogen J."/>
            <person name="Gungor B."/>
            <person name="Hartog M."/>
            <person name="Hontelez J."/>
            <person name="Verver J."/>
            <person name="Yang W.-C."/>
            <person name="Schijlen E."/>
            <person name="Repin R."/>
            <person name="Schilthuizen M."/>
            <person name="Schranz E."/>
            <person name="Heidstra R."/>
            <person name="Miyata K."/>
            <person name="Fedorova E."/>
            <person name="Kohlen W."/>
            <person name="Bisseling T."/>
            <person name="Smit S."/>
            <person name="Geurts R."/>
        </authorList>
    </citation>
    <scope>NUCLEOTIDE SEQUENCE [LARGE SCALE GENOMIC DNA]</scope>
    <source>
        <strain evidence="3">cv. WU1-14</strain>
    </source>
</reference>
<feature type="compositionally biased region" description="Basic residues" evidence="1">
    <location>
        <begin position="20"/>
        <end position="30"/>
    </location>
</feature>
<feature type="region of interest" description="Disordered" evidence="1">
    <location>
        <begin position="1"/>
        <end position="43"/>
    </location>
</feature>
<gene>
    <name evidence="2" type="ORF">PanWU01x14_164710</name>
</gene>
<organism evidence="2 3">
    <name type="scientific">Parasponia andersonii</name>
    <name type="common">Sponia andersonii</name>
    <dbReference type="NCBI Taxonomy" id="3476"/>
    <lineage>
        <taxon>Eukaryota</taxon>
        <taxon>Viridiplantae</taxon>
        <taxon>Streptophyta</taxon>
        <taxon>Embryophyta</taxon>
        <taxon>Tracheophyta</taxon>
        <taxon>Spermatophyta</taxon>
        <taxon>Magnoliopsida</taxon>
        <taxon>eudicotyledons</taxon>
        <taxon>Gunneridae</taxon>
        <taxon>Pentapetalae</taxon>
        <taxon>rosids</taxon>
        <taxon>fabids</taxon>
        <taxon>Rosales</taxon>
        <taxon>Cannabaceae</taxon>
        <taxon>Parasponia</taxon>
    </lineage>
</organism>
<comment type="caution">
    <text evidence="2">The sequence shown here is derived from an EMBL/GenBank/DDBJ whole genome shotgun (WGS) entry which is preliminary data.</text>
</comment>
<keyword evidence="3" id="KW-1185">Reference proteome</keyword>
<proteinExistence type="predicted"/>
<dbReference type="Proteomes" id="UP000237105">
    <property type="component" value="Unassembled WGS sequence"/>
</dbReference>
<evidence type="ECO:0000313" key="2">
    <source>
        <dbReference type="EMBL" id="PON58735.1"/>
    </source>
</evidence>
<evidence type="ECO:0000313" key="3">
    <source>
        <dbReference type="Proteomes" id="UP000237105"/>
    </source>
</evidence>
<sequence length="104" mass="12089">MFWEQLRRDRGAKNSGHPTPPKRHHFKHLSPHTETPPPDPLRSVQARQIHPLLRWWFGGGRREKSRLRRHSVGSTFAICTRTLDLGLQSIWASCEQTKTSIGFQ</sequence>
<protein>
    <submittedName>
        <fullName evidence="2">Uncharacterized protein</fullName>
    </submittedName>
</protein>
<name>A0A2P5CCK5_PARAD</name>